<accession>A0A1Q2LGG5</accession>
<comment type="catalytic activity">
    <reaction evidence="11">
        <text>6-carboxyhexanoyl-[ACP] + L-alanine + H(+) = (8S)-8-amino-7-oxononanoate + holo-[ACP] + CO2</text>
        <dbReference type="Rhea" id="RHEA:42288"/>
        <dbReference type="Rhea" id="RHEA-COMP:9685"/>
        <dbReference type="Rhea" id="RHEA-COMP:9955"/>
        <dbReference type="ChEBI" id="CHEBI:15378"/>
        <dbReference type="ChEBI" id="CHEBI:16526"/>
        <dbReference type="ChEBI" id="CHEBI:57972"/>
        <dbReference type="ChEBI" id="CHEBI:64479"/>
        <dbReference type="ChEBI" id="CHEBI:78846"/>
        <dbReference type="ChEBI" id="CHEBI:149468"/>
        <dbReference type="EC" id="2.3.1.47"/>
    </reaction>
</comment>
<dbReference type="InterPro" id="IPR004839">
    <property type="entry name" value="Aminotransferase_I/II_large"/>
</dbReference>
<evidence type="ECO:0000256" key="13">
    <source>
        <dbReference type="SAM" id="Phobius"/>
    </source>
</evidence>
<feature type="domain" description="Aminotransferase class I/classII large" evidence="14">
    <location>
        <begin position="35"/>
        <end position="378"/>
    </location>
</feature>
<dbReference type="GO" id="GO:0030170">
    <property type="term" value="F:pyridoxal phosphate binding"/>
    <property type="evidence" value="ECO:0007669"/>
    <property type="project" value="InterPro"/>
</dbReference>
<reference evidence="15 16" key="1">
    <citation type="submission" date="2017-02" db="EMBL/GenBank/DDBJ databases">
        <title>Whole genome sequencing of Helicobacter bilis strain AAQJH.</title>
        <authorList>
            <person name="Conlan S."/>
            <person name="Thomas P.J."/>
            <person name="Mullikin J."/>
            <person name="Palmore T.N."/>
            <person name="Frank K.M."/>
            <person name="Segre J.A."/>
        </authorList>
    </citation>
    <scope>NUCLEOTIDE SEQUENCE [LARGE SCALE GENOMIC DNA]</scope>
    <source>
        <strain evidence="15 16">AAQJH</strain>
    </source>
</reference>
<dbReference type="RefSeq" id="WP_077388522.1">
    <property type="nucleotide sequence ID" value="NZ_CP019645.1"/>
</dbReference>
<name>A0A1Q2LGG5_9HELI</name>
<evidence type="ECO:0000256" key="2">
    <source>
        <dbReference type="ARBA" id="ARBA00004746"/>
    </source>
</evidence>
<evidence type="ECO:0000256" key="1">
    <source>
        <dbReference type="ARBA" id="ARBA00001933"/>
    </source>
</evidence>
<comment type="pathway">
    <text evidence="2">Cofactor biosynthesis; biotin biosynthesis.</text>
</comment>
<gene>
    <name evidence="15" type="ORF">XJ32_04785</name>
</gene>
<keyword evidence="6" id="KW-0808">Transferase</keyword>
<keyword evidence="13" id="KW-0812">Transmembrane</keyword>
<comment type="subunit">
    <text evidence="4">Homodimer.</text>
</comment>
<evidence type="ECO:0000256" key="6">
    <source>
        <dbReference type="ARBA" id="ARBA00022679"/>
    </source>
</evidence>
<dbReference type="Proteomes" id="UP000188298">
    <property type="component" value="Chromosome"/>
</dbReference>
<dbReference type="PANTHER" id="PTHR13693">
    <property type="entry name" value="CLASS II AMINOTRANSFERASE/8-AMINO-7-OXONONANOATE SYNTHASE"/>
    <property type="match status" value="1"/>
</dbReference>
<evidence type="ECO:0000313" key="16">
    <source>
        <dbReference type="Proteomes" id="UP000188298"/>
    </source>
</evidence>
<dbReference type="EMBL" id="CP019645">
    <property type="protein sequence ID" value="AQQ59521.1"/>
    <property type="molecule type" value="Genomic_DNA"/>
</dbReference>
<dbReference type="Gene3D" id="3.90.1150.10">
    <property type="entry name" value="Aspartate Aminotransferase, domain 1"/>
    <property type="match status" value="1"/>
</dbReference>
<dbReference type="InterPro" id="IPR015422">
    <property type="entry name" value="PyrdxlP-dep_Trfase_small"/>
</dbReference>
<dbReference type="InterPro" id="IPR050087">
    <property type="entry name" value="AON_synthase_class-II"/>
</dbReference>
<protein>
    <recommendedName>
        <fullName evidence="5">8-amino-7-oxononanoate synthase</fullName>
        <ecNumber evidence="5">2.3.1.47</ecNumber>
    </recommendedName>
    <alternativeName>
        <fullName evidence="9">7-keto-8-amino-pelargonic acid synthase</fullName>
    </alternativeName>
    <alternativeName>
        <fullName evidence="10">8-amino-7-ketopelargonate synthase</fullName>
    </alternativeName>
</protein>
<dbReference type="InterPro" id="IPR015424">
    <property type="entry name" value="PyrdxlP-dep_Trfase"/>
</dbReference>
<dbReference type="PANTHER" id="PTHR13693:SF100">
    <property type="entry name" value="8-AMINO-7-OXONONANOATE SYNTHASE"/>
    <property type="match status" value="1"/>
</dbReference>
<keyword evidence="7" id="KW-0093">Biotin biosynthesis</keyword>
<feature type="transmembrane region" description="Helical" evidence="13">
    <location>
        <begin position="263"/>
        <end position="282"/>
    </location>
</feature>
<evidence type="ECO:0000259" key="14">
    <source>
        <dbReference type="Pfam" id="PF00155"/>
    </source>
</evidence>
<evidence type="ECO:0000256" key="7">
    <source>
        <dbReference type="ARBA" id="ARBA00022756"/>
    </source>
</evidence>
<evidence type="ECO:0000256" key="12">
    <source>
        <dbReference type="RuleBase" id="RU003693"/>
    </source>
</evidence>
<comment type="similarity">
    <text evidence="3">Belongs to the class-II pyridoxal-phosphate-dependent aminotransferase family. BioF subfamily.</text>
</comment>
<evidence type="ECO:0000256" key="8">
    <source>
        <dbReference type="ARBA" id="ARBA00022898"/>
    </source>
</evidence>
<organism evidence="15 16">
    <name type="scientific">Helicobacter bilis</name>
    <dbReference type="NCBI Taxonomy" id="37372"/>
    <lineage>
        <taxon>Bacteria</taxon>
        <taxon>Pseudomonadati</taxon>
        <taxon>Campylobacterota</taxon>
        <taxon>Epsilonproteobacteria</taxon>
        <taxon>Campylobacterales</taxon>
        <taxon>Helicobacteraceae</taxon>
        <taxon>Helicobacter</taxon>
    </lineage>
</organism>
<sequence length="385" mass="43398">MQATKILQALKDDNNLRTLQDIQHDGIYIIKDNKRMLNLSSNDYLGIATDRELREEFFDTIDKESLLLGSTSSRSLSGNYRIFTQLEDYIASQFRNKSCLLFNSGYHLNISCMQALSEFSNVLFVVDKFVHASIIDGLRLGGKRFMRYAHNDMQSLASILEKTHDQYESIIIVSEGLFSMDGDLAQLDSLCAFKQQYSNVMLYLDEAHSVGVFGENGLGLASLGYENSIDFLVYTFGKAIGSFGACMICSPHLKDFFINKARGFIYSTAIAPINVAWNLFVFQKLKSMQNRRKHLLNLSELLRKECAKYNISLMGEAQILSLIAHTNENALLLADKLSHKGFFAPAIKTPSVPPNTARLRISLTSNMQEEMMIELVSTLNANRII</sequence>
<evidence type="ECO:0000313" key="15">
    <source>
        <dbReference type="EMBL" id="AQQ59521.1"/>
    </source>
</evidence>
<dbReference type="AlphaFoldDB" id="A0A1Q2LGG5"/>
<dbReference type="InterPro" id="IPR001917">
    <property type="entry name" value="Aminotrans_II_pyridoxalP_BS"/>
</dbReference>
<keyword evidence="8 12" id="KW-0663">Pyridoxal phosphate</keyword>
<dbReference type="PROSITE" id="PS00599">
    <property type="entry name" value="AA_TRANSFER_CLASS_2"/>
    <property type="match status" value="1"/>
</dbReference>
<dbReference type="Gene3D" id="3.40.640.10">
    <property type="entry name" value="Type I PLP-dependent aspartate aminotransferase-like (Major domain)"/>
    <property type="match status" value="1"/>
</dbReference>
<keyword evidence="13" id="KW-1133">Transmembrane helix</keyword>
<evidence type="ECO:0000256" key="5">
    <source>
        <dbReference type="ARBA" id="ARBA00013187"/>
    </source>
</evidence>
<evidence type="ECO:0000256" key="4">
    <source>
        <dbReference type="ARBA" id="ARBA00011738"/>
    </source>
</evidence>
<evidence type="ECO:0000256" key="11">
    <source>
        <dbReference type="ARBA" id="ARBA00047715"/>
    </source>
</evidence>
<proteinExistence type="inferred from homology"/>
<dbReference type="GO" id="GO:0009102">
    <property type="term" value="P:biotin biosynthetic process"/>
    <property type="evidence" value="ECO:0007669"/>
    <property type="project" value="UniProtKB-KW"/>
</dbReference>
<keyword evidence="13" id="KW-0472">Membrane</keyword>
<evidence type="ECO:0000256" key="10">
    <source>
        <dbReference type="ARBA" id="ARBA00033381"/>
    </source>
</evidence>
<dbReference type="KEGG" id="hbl:XJ32_04785"/>
<dbReference type="EC" id="2.3.1.47" evidence="5"/>
<evidence type="ECO:0000256" key="3">
    <source>
        <dbReference type="ARBA" id="ARBA00010008"/>
    </source>
</evidence>
<dbReference type="InterPro" id="IPR015421">
    <property type="entry name" value="PyrdxlP-dep_Trfase_major"/>
</dbReference>
<dbReference type="GO" id="GO:0008710">
    <property type="term" value="F:8-amino-7-oxononanoate synthase activity"/>
    <property type="evidence" value="ECO:0007669"/>
    <property type="project" value="UniProtKB-EC"/>
</dbReference>
<comment type="cofactor">
    <cofactor evidence="1 12">
        <name>pyridoxal 5'-phosphate</name>
        <dbReference type="ChEBI" id="CHEBI:597326"/>
    </cofactor>
</comment>
<dbReference type="Pfam" id="PF00155">
    <property type="entry name" value="Aminotran_1_2"/>
    <property type="match status" value="1"/>
</dbReference>
<evidence type="ECO:0000256" key="9">
    <source>
        <dbReference type="ARBA" id="ARBA00032610"/>
    </source>
</evidence>
<dbReference type="SUPFAM" id="SSF53383">
    <property type="entry name" value="PLP-dependent transferases"/>
    <property type="match status" value="1"/>
</dbReference>